<name>A0A485KM28_9STRA</name>
<dbReference type="InterPro" id="IPR002110">
    <property type="entry name" value="Ankyrin_rpt"/>
</dbReference>
<organism evidence="2 3">
    <name type="scientific">Aphanomyces stellatus</name>
    <dbReference type="NCBI Taxonomy" id="120398"/>
    <lineage>
        <taxon>Eukaryota</taxon>
        <taxon>Sar</taxon>
        <taxon>Stramenopiles</taxon>
        <taxon>Oomycota</taxon>
        <taxon>Saprolegniomycetes</taxon>
        <taxon>Saprolegniales</taxon>
        <taxon>Verrucalvaceae</taxon>
        <taxon>Aphanomyces</taxon>
    </lineage>
</organism>
<dbReference type="Proteomes" id="UP000332933">
    <property type="component" value="Unassembled WGS sequence"/>
</dbReference>
<reference evidence="1" key="2">
    <citation type="submission" date="2019-06" db="EMBL/GenBank/DDBJ databases">
        <title>Genomics analysis of Aphanomyces spp. identifies a new class of oomycete effector associated with host adaptation.</title>
        <authorList>
            <person name="Gaulin E."/>
        </authorList>
    </citation>
    <scope>NUCLEOTIDE SEQUENCE</scope>
    <source>
        <strain evidence="1">CBS 578.67</strain>
    </source>
</reference>
<dbReference type="EMBL" id="CAADRA010005145">
    <property type="protein sequence ID" value="VFT85934.1"/>
    <property type="molecule type" value="Genomic_DNA"/>
</dbReference>
<evidence type="ECO:0000313" key="1">
    <source>
        <dbReference type="EMBL" id="KAF0700425.1"/>
    </source>
</evidence>
<sequence length="517" mass="56900">MAMTVEPSALPPAAASVLHTLPLVTLICRFQAGALDAIRTIKQWPSIDGLHGPLLVCPTLSTWPCQDVGAVNLSLDELPSIMETRRGVVKRLLARTDQTAALRDAMVQNSHVRTVVAEFAAFDGIPQLMQDACVGPANQNFRIHWYSTSQWRTPRSLFQLAAFHGHLSIWRALREMHYPKQYADGRAMAYAAIEVAATRGHVAFLGKMLHIRGRFKLRYLVSSPNDSNALGTVTRLPLLDVMCAKGTTSAVQLLLDAGSSHTTDAMDRAAANGHVDVVKILHELSNQGCTTTAMDQAAIHGHDKVVRFLHANRSEGCTVAAMDAYIGRGDVDMVHFLHSNRPEKCSTTALHEAIVRGHYLVVKYLVDHKVVTPTVTELEAAAAHGHLTIVKYLYNGRRGTTLCVATALRAAAKANHDDIVTYLDARRCSCCESILLETMVKKRRDQSKRKRQQLNLYVAIVSSNPYFGSISLTVESRKDISFGNWGVFVVELLNQEQLLTAKPVNVSKKDSLRKGNT</sequence>
<dbReference type="InterPro" id="IPR036770">
    <property type="entry name" value="Ankyrin_rpt-contain_sf"/>
</dbReference>
<dbReference type="InterPro" id="IPR052050">
    <property type="entry name" value="SecEffector_AnkRepeat"/>
</dbReference>
<dbReference type="PANTHER" id="PTHR46586:SF3">
    <property type="entry name" value="ANKYRIN REPEAT-CONTAINING PROTEIN"/>
    <property type="match status" value="1"/>
</dbReference>
<dbReference type="AlphaFoldDB" id="A0A485KM28"/>
<evidence type="ECO:0000313" key="3">
    <source>
        <dbReference type="Proteomes" id="UP000332933"/>
    </source>
</evidence>
<accession>A0A485KM28</accession>
<gene>
    <name evidence="2" type="primary">Aste57867_9050</name>
    <name evidence="1" type="ORF">As57867_009014</name>
    <name evidence="2" type="ORF">ASTE57867_9050</name>
</gene>
<reference evidence="2 3" key="1">
    <citation type="submission" date="2019-03" db="EMBL/GenBank/DDBJ databases">
        <authorList>
            <person name="Gaulin E."/>
            <person name="Dumas B."/>
        </authorList>
    </citation>
    <scope>NUCLEOTIDE SEQUENCE [LARGE SCALE GENOMIC DNA]</scope>
    <source>
        <strain evidence="2">CBS 568.67</strain>
    </source>
</reference>
<dbReference type="Pfam" id="PF12796">
    <property type="entry name" value="Ank_2"/>
    <property type="match status" value="2"/>
</dbReference>
<dbReference type="EMBL" id="VJMH01005124">
    <property type="protein sequence ID" value="KAF0700425.1"/>
    <property type="molecule type" value="Genomic_DNA"/>
</dbReference>
<dbReference type="SUPFAM" id="SSF48403">
    <property type="entry name" value="Ankyrin repeat"/>
    <property type="match status" value="1"/>
</dbReference>
<proteinExistence type="predicted"/>
<evidence type="ECO:0000313" key="2">
    <source>
        <dbReference type="EMBL" id="VFT85934.1"/>
    </source>
</evidence>
<keyword evidence="3" id="KW-1185">Reference proteome</keyword>
<dbReference type="Gene3D" id="1.25.40.20">
    <property type="entry name" value="Ankyrin repeat-containing domain"/>
    <property type="match status" value="1"/>
</dbReference>
<dbReference type="PANTHER" id="PTHR46586">
    <property type="entry name" value="ANKYRIN REPEAT-CONTAINING PROTEIN"/>
    <property type="match status" value="1"/>
</dbReference>
<dbReference type="OrthoDB" id="823504at2759"/>
<dbReference type="SMART" id="SM00248">
    <property type="entry name" value="ANK"/>
    <property type="match status" value="4"/>
</dbReference>
<protein>
    <submittedName>
        <fullName evidence="2">Aste57867_9050 protein</fullName>
    </submittedName>
</protein>